<reference evidence="2" key="1">
    <citation type="submission" date="2021-03" db="EMBL/GenBank/DDBJ databases">
        <authorList>
            <person name="Li Z."/>
            <person name="Yang C."/>
        </authorList>
    </citation>
    <scope>NUCLEOTIDE SEQUENCE</scope>
    <source>
        <strain evidence="2">Dzin_1.0</strain>
        <tissue evidence="2">Leaf</tissue>
    </source>
</reference>
<feature type="compositionally biased region" description="Polar residues" evidence="1">
    <location>
        <begin position="94"/>
        <end position="103"/>
    </location>
</feature>
<feature type="region of interest" description="Disordered" evidence="1">
    <location>
        <begin position="90"/>
        <end position="126"/>
    </location>
</feature>
<evidence type="ECO:0000313" key="3">
    <source>
        <dbReference type="Proteomes" id="UP001085076"/>
    </source>
</evidence>
<keyword evidence="3" id="KW-1185">Reference proteome</keyword>
<dbReference type="Pfam" id="PF05553">
    <property type="entry name" value="DUF761"/>
    <property type="match status" value="1"/>
</dbReference>
<proteinExistence type="predicted"/>
<organism evidence="2 3">
    <name type="scientific">Dioscorea zingiberensis</name>
    <dbReference type="NCBI Taxonomy" id="325984"/>
    <lineage>
        <taxon>Eukaryota</taxon>
        <taxon>Viridiplantae</taxon>
        <taxon>Streptophyta</taxon>
        <taxon>Embryophyta</taxon>
        <taxon>Tracheophyta</taxon>
        <taxon>Spermatophyta</taxon>
        <taxon>Magnoliopsida</taxon>
        <taxon>Liliopsida</taxon>
        <taxon>Dioscoreales</taxon>
        <taxon>Dioscoreaceae</taxon>
        <taxon>Dioscorea</taxon>
    </lineage>
</organism>
<dbReference type="AlphaFoldDB" id="A0A9D5HE92"/>
<accession>A0A9D5HE92</accession>
<gene>
    <name evidence="2" type="ORF">J5N97_021460</name>
</gene>
<evidence type="ECO:0000313" key="2">
    <source>
        <dbReference type="EMBL" id="KAJ0973501.1"/>
    </source>
</evidence>
<comment type="caution">
    <text evidence="2">The sequence shown here is derived from an EMBL/GenBank/DDBJ whole genome shotgun (WGS) entry which is preliminary data.</text>
</comment>
<dbReference type="Proteomes" id="UP001085076">
    <property type="component" value="Miscellaneous, Linkage group lg05"/>
</dbReference>
<dbReference type="OrthoDB" id="684076at2759"/>
<dbReference type="PANTHER" id="PTHR33450">
    <property type="entry name" value="EMB|CAB67623.1-RELATED"/>
    <property type="match status" value="1"/>
</dbReference>
<evidence type="ECO:0000256" key="1">
    <source>
        <dbReference type="SAM" id="MobiDB-lite"/>
    </source>
</evidence>
<dbReference type="InterPro" id="IPR008480">
    <property type="entry name" value="DUF761_pln"/>
</dbReference>
<reference evidence="2" key="2">
    <citation type="journal article" date="2022" name="Hortic Res">
        <title>The genome of Dioscorea zingiberensis sheds light on the biosynthesis, origin and evolution of the medicinally important diosgenin saponins.</title>
        <authorList>
            <person name="Li Y."/>
            <person name="Tan C."/>
            <person name="Li Z."/>
            <person name="Guo J."/>
            <person name="Li S."/>
            <person name="Chen X."/>
            <person name="Wang C."/>
            <person name="Dai X."/>
            <person name="Yang H."/>
            <person name="Song W."/>
            <person name="Hou L."/>
            <person name="Xu J."/>
            <person name="Tong Z."/>
            <person name="Xu A."/>
            <person name="Yuan X."/>
            <person name="Wang W."/>
            <person name="Yang Q."/>
            <person name="Chen L."/>
            <person name="Sun Z."/>
            <person name="Wang K."/>
            <person name="Pan B."/>
            <person name="Chen J."/>
            <person name="Bao Y."/>
            <person name="Liu F."/>
            <person name="Qi X."/>
            <person name="Gang D.R."/>
            <person name="Wen J."/>
            <person name="Li J."/>
        </authorList>
    </citation>
    <scope>NUCLEOTIDE SEQUENCE</scope>
    <source>
        <strain evidence="2">Dzin_1.0</strain>
    </source>
</reference>
<dbReference type="EMBL" id="JAGGNH010000005">
    <property type="protein sequence ID" value="KAJ0973501.1"/>
    <property type="molecule type" value="Genomic_DNA"/>
</dbReference>
<name>A0A9D5HE92_9LILI</name>
<dbReference type="PANTHER" id="PTHR33450:SF12">
    <property type="entry name" value="COTTON FIBER PROTEIN"/>
    <property type="match status" value="1"/>
</dbReference>
<feature type="compositionally biased region" description="Acidic residues" evidence="1">
    <location>
        <begin position="107"/>
        <end position="123"/>
    </location>
</feature>
<sequence length="231" mass="26002">MKKASAFIKEMFSVIAGIVKAKSMAVKSKTSAMKSRLILFGLLRNKKVLMSAISHKIHALMGMEKDGETGTDSASAEDYNKALVLYNAAKNEAPPSTSNTETLEYTGGEDGDGDGDDDDDDSYPDLRHSLFDLEDEEDDGLDNGTGSVIDLVRNSKEDASDFRLEDEIDNVADLFIKRFHKQMRMQKLESFKRLSQFFNAYLQDDISGADLFSYSRTKDSKYTRLHKEWEF</sequence>
<protein>
    <submittedName>
        <fullName evidence="2">Uncharacterized protein</fullName>
    </submittedName>
</protein>